<dbReference type="InterPro" id="IPR008878">
    <property type="entry name" value="Transposase_IS66_Orf2"/>
</dbReference>
<accession>A0ABW4CL43</accession>
<dbReference type="NCBIfam" id="NF033819">
    <property type="entry name" value="IS66_TnpB"/>
    <property type="match status" value="1"/>
</dbReference>
<name>A0ABW4CL43_9LACO</name>
<dbReference type="Pfam" id="PF05717">
    <property type="entry name" value="TnpB_IS66"/>
    <property type="match status" value="1"/>
</dbReference>
<dbReference type="PANTHER" id="PTHR36455">
    <property type="match status" value="1"/>
</dbReference>
<reference evidence="2" key="1">
    <citation type="journal article" date="2019" name="Int. J. Syst. Evol. Microbiol.">
        <title>The Global Catalogue of Microorganisms (GCM) 10K type strain sequencing project: providing services to taxonomists for standard genome sequencing and annotation.</title>
        <authorList>
            <consortium name="The Broad Institute Genomics Platform"/>
            <consortium name="The Broad Institute Genome Sequencing Center for Infectious Disease"/>
            <person name="Wu L."/>
            <person name="Ma J."/>
        </authorList>
    </citation>
    <scope>NUCLEOTIDE SEQUENCE [LARGE SCALE GENOMIC DNA]</scope>
    <source>
        <strain evidence="2">CCM 8980</strain>
    </source>
</reference>
<gene>
    <name evidence="1" type="primary">tnpB</name>
    <name evidence="1" type="ORF">ACFQ4P_12750</name>
</gene>
<protein>
    <submittedName>
        <fullName evidence="1">IS66 family insertion sequence element accessory protein TnpB</fullName>
    </submittedName>
</protein>
<organism evidence="1 2">
    <name type="scientific">Lacticaseibacillus mingshuiensis</name>
    <dbReference type="NCBI Taxonomy" id="2799574"/>
    <lineage>
        <taxon>Bacteria</taxon>
        <taxon>Bacillati</taxon>
        <taxon>Bacillota</taxon>
        <taxon>Bacilli</taxon>
        <taxon>Lactobacillales</taxon>
        <taxon>Lactobacillaceae</taxon>
        <taxon>Lacticaseibacillus</taxon>
    </lineage>
</organism>
<proteinExistence type="predicted"/>
<comment type="caution">
    <text evidence="1">The sequence shown here is derived from an EMBL/GenBank/DDBJ whole genome shotgun (WGS) entry which is preliminary data.</text>
</comment>
<dbReference type="EMBL" id="JBHTOC010000036">
    <property type="protein sequence ID" value="MFD1431072.1"/>
    <property type="molecule type" value="Genomic_DNA"/>
</dbReference>
<sequence>MLIDIRKLSGIYLICGRTDLRRGIDGLSSVLQEEYELDPYSRALFLFCGTRKDRFKALYWAGDGFVLLYKRIEDGRIQWPATQNEVKKLHAKQLERLLSGWGLEPTVKPFCPRNNARKPGTPVLNSTHHE</sequence>
<evidence type="ECO:0000313" key="2">
    <source>
        <dbReference type="Proteomes" id="UP001597196"/>
    </source>
</evidence>
<dbReference type="Proteomes" id="UP001597196">
    <property type="component" value="Unassembled WGS sequence"/>
</dbReference>
<dbReference type="RefSeq" id="WP_204123290.1">
    <property type="nucleotide sequence ID" value="NZ_BOLR01000036.1"/>
</dbReference>
<evidence type="ECO:0000313" key="1">
    <source>
        <dbReference type="EMBL" id="MFD1431072.1"/>
    </source>
</evidence>
<dbReference type="PANTHER" id="PTHR36455:SF1">
    <property type="entry name" value="BLR8292 PROTEIN"/>
    <property type="match status" value="1"/>
</dbReference>
<keyword evidence="2" id="KW-1185">Reference proteome</keyword>